<proteinExistence type="predicted"/>
<protein>
    <submittedName>
        <fullName evidence="3">GNAT family N-acetyltransferase</fullName>
    </submittedName>
</protein>
<evidence type="ECO:0000313" key="4">
    <source>
        <dbReference type="Proteomes" id="UP000618579"/>
    </source>
</evidence>
<dbReference type="Proteomes" id="UP000618579">
    <property type="component" value="Unassembled WGS sequence"/>
</dbReference>
<organism evidence="3 4">
    <name type="scientific">Paenibacillus planticolens</name>
    <dbReference type="NCBI Taxonomy" id="2654976"/>
    <lineage>
        <taxon>Bacteria</taxon>
        <taxon>Bacillati</taxon>
        <taxon>Bacillota</taxon>
        <taxon>Bacilli</taxon>
        <taxon>Bacillales</taxon>
        <taxon>Paenibacillaceae</taxon>
        <taxon>Paenibacillus</taxon>
    </lineage>
</organism>
<reference evidence="3 4" key="1">
    <citation type="submission" date="2019-10" db="EMBL/GenBank/DDBJ databases">
        <title>Description of Paenibacillus pedi sp. nov.</title>
        <authorList>
            <person name="Carlier A."/>
            <person name="Qi S."/>
        </authorList>
    </citation>
    <scope>NUCLEOTIDE SEQUENCE [LARGE SCALE GENOMIC DNA]</scope>
    <source>
        <strain evidence="3 4">LMG 31457</strain>
    </source>
</reference>
<keyword evidence="4" id="KW-1185">Reference proteome</keyword>
<evidence type="ECO:0000256" key="1">
    <source>
        <dbReference type="ARBA" id="ARBA00022679"/>
    </source>
</evidence>
<feature type="domain" description="N-acetyltransferase" evidence="2">
    <location>
        <begin position="15"/>
        <end position="149"/>
    </location>
</feature>
<dbReference type="Gene3D" id="3.40.630.30">
    <property type="match status" value="1"/>
</dbReference>
<name>A0ABX1ZJP5_9BACL</name>
<dbReference type="InterPro" id="IPR000182">
    <property type="entry name" value="GNAT_dom"/>
</dbReference>
<comment type="caution">
    <text evidence="3">The sequence shown here is derived from an EMBL/GenBank/DDBJ whole genome shotgun (WGS) entry which is preliminary data.</text>
</comment>
<evidence type="ECO:0000259" key="2">
    <source>
        <dbReference type="PROSITE" id="PS51186"/>
    </source>
</evidence>
<gene>
    <name evidence="3" type="ORF">GC097_09695</name>
</gene>
<sequence>MKNVKITRSESLVLSEIDKLVEESDHEGFRHLKRLVNEYQAGINRFDKQGEALFVAYAHNRIVGICGLTQDPYSQEGTIGRVRRLYVSKDFRGSGIGSLLMDEIMKEAKMHYRTLVLKTDNPIADKFYCSLGFELKTNDLYITHYLQLV</sequence>
<dbReference type="PROSITE" id="PS51186">
    <property type="entry name" value="GNAT"/>
    <property type="match status" value="1"/>
</dbReference>
<dbReference type="EMBL" id="WHNZ01000017">
    <property type="protein sequence ID" value="NOV00286.1"/>
    <property type="molecule type" value="Genomic_DNA"/>
</dbReference>
<keyword evidence="1" id="KW-0808">Transferase</keyword>
<dbReference type="CDD" id="cd04301">
    <property type="entry name" value="NAT_SF"/>
    <property type="match status" value="1"/>
</dbReference>
<dbReference type="PANTHER" id="PTHR13947:SF37">
    <property type="entry name" value="LD18367P"/>
    <property type="match status" value="1"/>
</dbReference>
<dbReference type="Pfam" id="PF13508">
    <property type="entry name" value="Acetyltransf_7"/>
    <property type="match status" value="1"/>
</dbReference>
<dbReference type="InterPro" id="IPR016181">
    <property type="entry name" value="Acyl_CoA_acyltransferase"/>
</dbReference>
<accession>A0ABX1ZJP5</accession>
<evidence type="ECO:0000313" key="3">
    <source>
        <dbReference type="EMBL" id="NOV00286.1"/>
    </source>
</evidence>
<dbReference type="SUPFAM" id="SSF55729">
    <property type="entry name" value="Acyl-CoA N-acyltransferases (Nat)"/>
    <property type="match status" value="1"/>
</dbReference>
<dbReference type="PANTHER" id="PTHR13947">
    <property type="entry name" value="GNAT FAMILY N-ACETYLTRANSFERASE"/>
    <property type="match status" value="1"/>
</dbReference>
<dbReference type="InterPro" id="IPR050769">
    <property type="entry name" value="NAT_camello-type"/>
</dbReference>